<proteinExistence type="predicted"/>
<evidence type="ECO:0000256" key="6">
    <source>
        <dbReference type="SAM" id="SignalP"/>
    </source>
</evidence>
<evidence type="ECO:0000256" key="2">
    <source>
        <dbReference type="ARBA" id="ARBA00022729"/>
    </source>
</evidence>
<protein>
    <submittedName>
        <fullName evidence="7">Sugar ABC transporter substrate-binding protein</fullName>
    </submittedName>
</protein>
<dbReference type="InterPro" id="IPR006059">
    <property type="entry name" value="SBP"/>
</dbReference>
<dbReference type="STRING" id="442899.SAMN05720591_12614"/>
<feature type="signal peptide" evidence="6">
    <location>
        <begin position="1"/>
        <end position="20"/>
    </location>
</feature>
<gene>
    <name evidence="7" type="ORF">HAL01_20120</name>
</gene>
<evidence type="ECO:0000256" key="1">
    <source>
        <dbReference type="ARBA" id="ARBA00022475"/>
    </source>
</evidence>
<dbReference type="InterPro" id="IPR050490">
    <property type="entry name" value="Bact_solute-bd_prot1"/>
</dbReference>
<dbReference type="PROSITE" id="PS51257">
    <property type="entry name" value="PROKAR_LIPOPROTEIN"/>
    <property type="match status" value="1"/>
</dbReference>
<dbReference type="PANTHER" id="PTHR43649:SF33">
    <property type="entry name" value="POLYGALACTURONAN_RHAMNOGALACTURONAN-BINDING PROTEIN YTCQ"/>
    <property type="match status" value="1"/>
</dbReference>
<sequence length="455" mass="51438">MFKKLWISMLVLLSVLVACSGGGASNNLTKDETPDKGMEVFGEAVMFNPNKLVNDGEPITIELWTWGAEDVFQKQIDAYKEIYPNVDIKTVVNPWDEMWTKLPLALQGDDGPALFNIHNSQHDNLINFLAPYDIPLADLQADFSGVDAHIIDGDIHYFDIGIMTGSIFYNKVLWEEAGLTEEDIPHTWEEFALVAKQLTKKDDTGSIIQAGYNFNGDYQAMVLGLPYQQEDLLFSENGQNINYDSEARLAFTEYLHELYYEHEVGSPNFGDDSSQSFGNGQSAMVYKWGWFQGELNNNYPDIEWGVFQTPFITEEIPFAIDRYNGESTFGINKNAPSAEQEVAQDFVRFVLAGDDFSVDYALLNSTFPTKYAVANHAEILSNPVLSVLSENIDRYMWPGPFPAIIETVSGQVFQEIFYNRKDIESVLSQAQEDIENGMSQSKFISAEKNYLHYND</sequence>
<evidence type="ECO:0000256" key="5">
    <source>
        <dbReference type="ARBA" id="ARBA00023288"/>
    </source>
</evidence>
<reference evidence="7 8" key="1">
    <citation type="submission" date="2019-07" db="EMBL/GenBank/DDBJ databases">
        <title>Whole genome shotgun sequence of Halolactibacillus alkaliphilus NBRC 103919.</title>
        <authorList>
            <person name="Hosoyama A."/>
            <person name="Uohara A."/>
            <person name="Ohji S."/>
            <person name="Ichikawa N."/>
        </authorList>
    </citation>
    <scope>NUCLEOTIDE SEQUENCE [LARGE SCALE GENOMIC DNA]</scope>
    <source>
        <strain evidence="7 8">NBRC 103919</strain>
    </source>
</reference>
<comment type="caution">
    <text evidence="7">The sequence shown here is derived from an EMBL/GenBank/DDBJ whole genome shotgun (WGS) entry which is preliminary data.</text>
</comment>
<keyword evidence="8" id="KW-1185">Reference proteome</keyword>
<dbReference type="SUPFAM" id="SSF53850">
    <property type="entry name" value="Periplasmic binding protein-like II"/>
    <property type="match status" value="1"/>
</dbReference>
<evidence type="ECO:0000313" key="7">
    <source>
        <dbReference type="EMBL" id="GEN57548.1"/>
    </source>
</evidence>
<feature type="chain" id="PRO_5038557959" evidence="6">
    <location>
        <begin position="21"/>
        <end position="455"/>
    </location>
</feature>
<name>A0A511X3M1_9BACI</name>
<keyword evidence="2 6" id="KW-0732">Signal</keyword>
<dbReference type="PANTHER" id="PTHR43649">
    <property type="entry name" value="ARABINOSE-BINDING PROTEIN-RELATED"/>
    <property type="match status" value="1"/>
</dbReference>
<dbReference type="EMBL" id="BJYE01000032">
    <property type="protein sequence ID" value="GEN57548.1"/>
    <property type="molecule type" value="Genomic_DNA"/>
</dbReference>
<keyword evidence="3" id="KW-0472">Membrane</keyword>
<dbReference type="AlphaFoldDB" id="A0A511X3M1"/>
<accession>A0A511X3M1</accession>
<keyword evidence="4" id="KW-0564">Palmitate</keyword>
<evidence type="ECO:0000313" key="8">
    <source>
        <dbReference type="Proteomes" id="UP000321400"/>
    </source>
</evidence>
<organism evidence="7 8">
    <name type="scientific">Halolactibacillus alkaliphilus</name>
    <dbReference type="NCBI Taxonomy" id="442899"/>
    <lineage>
        <taxon>Bacteria</taxon>
        <taxon>Bacillati</taxon>
        <taxon>Bacillota</taxon>
        <taxon>Bacilli</taxon>
        <taxon>Bacillales</taxon>
        <taxon>Bacillaceae</taxon>
        <taxon>Halolactibacillus</taxon>
    </lineage>
</organism>
<evidence type="ECO:0000256" key="3">
    <source>
        <dbReference type="ARBA" id="ARBA00023136"/>
    </source>
</evidence>
<dbReference type="RefSeq" id="WP_089802834.1">
    <property type="nucleotide sequence ID" value="NZ_BJYE01000032.1"/>
</dbReference>
<dbReference type="Proteomes" id="UP000321400">
    <property type="component" value="Unassembled WGS sequence"/>
</dbReference>
<dbReference type="Pfam" id="PF01547">
    <property type="entry name" value="SBP_bac_1"/>
    <property type="match status" value="1"/>
</dbReference>
<keyword evidence="5" id="KW-0449">Lipoprotein</keyword>
<dbReference type="Gene3D" id="3.40.190.10">
    <property type="entry name" value="Periplasmic binding protein-like II"/>
    <property type="match status" value="1"/>
</dbReference>
<evidence type="ECO:0000256" key="4">
    <source>
        <dbReference type="ARBA" id="ARBA00023139"/>
    </source>
</evidence>
<dbReference type="OrthoDB" id="9782846at2"/>
<keyword evidence="1" id="KW-1003">Cell membrane</keyword>